<sequence length="169" mass="19350">MAVPQGSQIALYLPRAFFADSWSVSVPSKNITAMTLYIESMRRMPGWANALMQLRNNIWATVGLKNLGSFKEILHVKHACDYIKGDRVGIFTVVSNEHHEVVLEDCDKHLNVRVSFYINDLGDQSHIAVTTVVHVKNWLGRLYMIPVFPIHKLILWRSMAQIRAIYKSQ</sequence>
<dbReference type="EMBL" id="JBHTMN010000007">
    <property type="protein sequence ID" value="MFD1383197.1"/>
    <property type="molecule type" value="Genomic_DNA"/>
</dbReference>
<accession>A0ABW4AZH9</accession>
<dbReference type="InterPro" id="IPR021295">
    <property type="entry name" value="DUF2867"/>
</dbReference>
<evidence type="ECO:0000313" key="1">
    <source>
        <dbReference type="EMBL" id="MFD1383197.1"/>
    </source>
</evidence>
<keyword evidence="2" id="KW-1185">Reference proteome</keyword>
<gene>
    <name evidence="1" type="ORF">ACFQ45_07450</name>
</gene>
<comment type="caution">
    <text evidence="1">The sequence shown here is derived from an EMBL/GenBank/DDBJ whole genome shotgun (WGS) entry which is preliminary data.</text>
</comment>
<evidence type="ECO:0000313" key="2">
    <source>
        <dbReference type="Proteomes" id="UP001597059"/>
    </source>
</evidence>
<protein>
    <submittedName>
        <fullName evidence="1">DUF2867 domain-containing protein</fullName>
    </submittedName>
</protein>
<proteinExistence type="predicted"/>
<reference evidence="2" key="1">
    <citation type="journal article" date="2019" name="Int. J. Syst. Evol. Microbiol.">
        <title>The Global Catalogue of Microorganisms (GCM) 10K type strain sequencing project: providing services to taxonomists for standard genome sequencing and annotation.</title>
        <authorList>
            <consortium name="The Broad Institute Genomics Platform"/>
            <consortium name="The Broad Institute Genome Sequencing Center for Infectious Disease"/>
            <person name="Wu L."/>
            <person name="Ma J."/>
        </authorList>
    </citation>
    <scope>NUCLEOTIDE SEQUENCE [LARGE SCALE GENOMIC DNA]</scope>
    <source>
        <strain evidence="2">JCM 30774</strain>
    </source>
</reference>
<organism evidence="1 2">
    <name type="scientific">Rhodanobacter aciditrophus</name>
    <dbReference type="NCBI Taxonomy" id="1623218"/>
    <lineage>
        <taxon>Bacteria</taxon>
        <taxon>Pseudomonadati</taxon>
        <taxon>Pseudomonadota</taxon>
        <taxon>Gammaproteobacteria</taxon>
        <taxon>Lysobacterales</taxon>
        <taxon>Rhodanobacteraceae</taxon>
        <taxon>Rhodanobacter</taxon>
    </lineage>
</organism>
<name>A0ABW4AZH9_9GAMM</name>
<dbReference type="RefSeq" id="WP_377366372.1">
    <property type="nucleotide sequence ID" value="NZ_JBHTMN010000007.1"/>
</dbReference>
<dbReference type="Proteomes" id="UP001597059">
    <property type="component" value="Unassembled WGS sequence"/>
</dbReference>
<dbReference type="Pfam" id="PF11066">
    <property type="entry name" value="DUF2867"/>
    <property type="match status" value="1"/>
</dbReference>